<dbReference type="AlphaFoldDB" id="A0AAD9FN80"/>
<evidence type="ECO:0000259" key="1">
    <source>
        <dbReference type="SMART" id="SM00835"/>
    </source>
</evidence>
<dbReference type="PANTHER" id="PTHR36448:SF3">
    <property type="entry name" value="CUPIN TYPE-2 DOMAIN-CONTAINING PROTEIN"/>
    <property type="match status" value="1"/>
</dbReference>
<dbReference type="CDD" id="cd02219">
    <property type="entry name" value="cupin_YjlB-like"/>
    <property type="match status" value="1"/>
</dbReference>
<name>A0AAD9FN80_PAPLA</name>
<organism evidence="2 3">
    <name type="scientific">Papiliotrema laurentii</name>
    <name type="common">Cryptococcus laurentii</name>
    <dbReference type="NCBI Taxonomy" id="5418"/>
    <lineage>
        <taxon>Eukaryota</taxon>
        <taxon>Fungi</taxon>
        <taxon>Dikarya</taxon>
        <taxon>Basidiomycota</taxon>
        <taxon>Agaricomycotina</taxon>
        <taxon>Tremellomycetes</taxon>
        <taxon>Tremellales</taxon>
        <taxon>Rhynchogastremaceae</taxon>
        <taxon>Papiliotrema</taxon>
    </lineage>
</organism>
<dbReference type="InterPro" id="IPR011051">
    <property type="entry name" value="RmlC_Cupin_sf"/>
</dbReference>
<comment type="caution">
    <text evidence="2">The sequence shown here is derived from an EMBL/GenBank/DDBJ whole genome shotgun (WGS) entry which is preliminary data.</text>
</comment>
<dbReference type="InterPro" id="IPR006045">
    <property type="entry name" value="Cupin_1"/>
</dbReference>
<keyword evidence="3" id="KW-1185">Reference proteome</keyword>
<evidence type="ECO:0000313" key="3">
    <source>
        <dbReference type="Proteomes" id="UP001182556"/>
    </source>
</evidence>
<accession>A0AAD9FN80</accession>
<reference evidence="2" key="1">
    <citation type="submission" date="2023-02" db="EMBL/GenBank/DDBJ databases">
        <title>Identification and recombinant expression of a fungal hydrolase from Papiliotrema laurentii that hydrolyzes apple cutin and clears colloidal polyester polyurethane.</title>
        <authorList>
            <consortium name="DOE Joint Genome Institute"/>
            <person name="Roman V.A."/>
            <person name="Bojanowski C."/>
            <person name="Crable B.R."/>
            <person name="Wagner D.N."/>
            <person name="Hung C.S."/>
            <person name="Nadeau L.J."/>
            <person name="Schratz L."/>
            <person name="Haridas S."/>
            <person name="Pangilinan J."/>
            <person name="Lipzen A."/>
            <person name="Na H."/>
            <person name="Yan M."/>
            <person name="Ng V."/>
            <person name="Grigoriev I.V."/>
            <person name="Spatafora J.W."/>
            <person name="Barlow D."/>
            <person name="Biffinger J."/>
            <person name="Kelley-Loughnane N."/>
            <person name="Varaljay V.A."/>
            <person name="Crookes-Goodson W.J."/>
        </authorList>
    </citation>
    <scope>NUCLEOTIDE SEQUENCE</scope>
    <source>
        <strain evidence="2">5307AH</strain>
    </source>
</reference>
<proteinExistence type="predicted"/>
<feature type="domain" description="Cupin type-1" evidence="1">
    <location>
        <begin position="24"/>
        <end position="142"/>
    </location>
</feature>
<dbReference type="InterPro" id="IPR047121">
    <property type="entry name" value="YjiB-like"/>
</dbReference>
<dbReference type="InterPro" id="IPR014710">
    <property type="entry name" value="RmlC-like_jellyroll"/>
</dbReference>
<sequence length="175" mass="18950">MASPRPLSKLKVAKHLVPPYGGFPNSGPTGKPLFVYPSAFPSSTAAAQIESHLKGIGVVKPAWRYTMYREHHFHSTTHEVLVVHSGSATLCFGGRENPGRVVHEAEKGDVLIIPAGMAHALLEDHGGFGMVGSYPVGAKQWDHCTGGERGVEDRIKRLEWFTRDPIYGDDGPVLG</sequence>
<evidence type="ECO:0000313" key="2">
    <source>
        <dbReference type="EMBL" id="KAK1921866.1"/>
    </source>
</evidence>
<dbReference type="EMBL" id="JAODAN010000010">
    <property type="protein sequence ID" value="KAK1921866.1"/>
    <property type="molecule type" value="Genomic_DNA"/>
</dbReference>
<dbReference type="Proteomes" id="UP001182556">
    <property type="component" value="Unassembled WGS sequence"/>
</dbReference>
<dbReference type="Gene3D" id="2.60.120.10">
    <property type="entry name" value="Jelly Rolls"/>
    <property type="match status" value="1"/>
</dbReference>
<dbReference type="PANTHER" id="PTHR36448">
    <property type="entry name" value="BLR7373 PROTEIN"/>
    <property type="match status" value="1"/>
</dbReference>
<dbReference type="PIRSF" id="PIRSF019307">
    <property type="entry name" value="UCP019307"/>
    <property type="match status" value="1"/>
</dbReference>
<dbReference type="SUPFAM" id="SSF51182">
    <property type="entry name" value="RmlC-like cupins"/>
    <property type="match status" value="1"/>
</dbReference>
<dbReference type="InterPro" id="IPR014500">
    <property type="entry name" value="UCP019307_cupin"/>
</dbReference>
<gene>
    <name evidence="2" type="ORF">DB88DRAFT_85997</name>
</gene>
<protein>
    <recommendedName>
        <fullName evidence="1">Cupin type-1 domain-containing protein</fullName>
    </recommendedName>
</protein>
<dbReference type="SMART" id="SM00835">
    <property type="entry name" value="Cupin_1"/>
    <property type="match status" value="1"/>
</dbReference>
<dbReference type="Pfam" id="PF00190">
    <property type="entry name" value="Cupin_1"/>
    <property type="match status" value="1"/>
</dbReference>